<gene>
    <name evidence="1" type="ORF">A3F54_00925</name>
</gene>
<accession>A0A1G2B4J8</accession>
<reference evidence="1 2" key="1">
    <citation type="journal article" date="2016" name="Nat. Commun.">
        <title>Thousands of microbial genomes shed light on interconnected biogeochemical processes in an aquifer system.</title>
        <authorList>
            <person name="Anantharaman K."/>
            <person name="Brown C.T."/>
            <person name="Hug L.A."/>
            <person name="Sharon I."/>
            <person name="Castelle C.J."/>
            <person name="Probst A.J."/>
            <person name="Thomas B.C."/>
            <person name="Singh A."/>
            <person name="Wilkins M.J."/>
            <person name="Karaoz U."/>
            <person name="Brodie E.L."/>
            <person name="Williams K.H."/>
            <person name="Hubbard S.S."/>
            <person name="Banfield J.F."/>
        </authorList>
    </citation>
    <scope>NUCLEOTIDE SEQUENCE [LARGE SCALE GENOMIC DNA]</scope>
</reference>
<protein>
    <submittedName>
        <fullName evidence="1">Uncharacterized protein</fullName>
    </submittedName>
</protein>
<dbReference type="AlphaFoldDB" id="A0A1G2B4J8"/>
<dbReference type="STRING" id="1798542.A3F54_00925"/>
<organism evidence="1 2">
    <name type="scientific">Candidatus Kerfeldbacteria bacterium RIFCSPHIGHO2_12_FULL_48_17</name>
    <dbReference type="NCBI Taxonomy" id="1798542"/>
    <lineage>
        <taxon>Bacteria</taxon>
        <taxon>Candidatus Kerfeldiibacteriota</taxon>
    </lineage>
</organism>
<dbReference type="EMBL" id="MHKD01000018">
    <property type="protein sequence ID" value="OGY84098.1"/>
    <property type="molecule type" value="Genomic_DNA"/>
</dbReference>
<evidence type="ECO:0000313" key="1">
    <source>
        <dbReference type="EMBL" id="OGY84098.1"/>
    </source>
</evidence>
<sequence>MPSEKRLQVEHVSQEKFVHLFLQQYVTQNGTILDRVSNVQNMTILTFERSFFFNDRSCMMTNLRSE</sequence>
<dbReference type="Proteomes" id="UP000176952">
    <property type="component" value="Unassembled WGS sequence"/>
</dbReference>
<comment type="caution">
    <text evidence="1">The sequence shown here is derived from an EMBL/GenBank/DDBJ whole genome shotgun (WGS) entry which is preliminary data.</text>
</comment>
<name>A0A1G2B4J8_9BACT</name>
<evidence type="ECO:0000313" key="2">
    <source>
        <dbReference type="Proteomes" id="UP000176952"/>
    </source>
</evidence>
<proteinExistence type="predicted"/>